<dbReference type="CDD" id="cd00637">
    <property type="entry name" value="7tm_classA_rhodopsin-like"/>
    <property type="match status" value="1"/>
</dbReference>
<evidence type="ECO:0000256" key="8">
    <source>
        <dbReference type="ARBA" id="ARBA00023069"/>
    </source>
</evidence>
<dbReference type="GO" id="GO:0005768">
    <property type="term" value="C:endosome"/>
    <property type="evidence" value="ECO:0007669"/>
    <property type="project" value="TreeGrafter"/>
</dbReference>
<keyword evidence="4" id="KW-1003">Cell membrane</keyword>
<evidence type="ECO:0000256" key="11">
    <source>
        <dbReference type="ARBA" id="ARBA00023170"/>
    </source>
</evidence>
<feature type="transmembrane region" description="Helical" evidence="17">
    <location>
        <begin position="38"/>
        <end position="59"/>
    </location>
</feature>
<keyword evidence="6 17" id="KW-1133">Transmembrane helix</keyword>
<evidence type="ECO:0000256" key="17">
    <source>
        <dbReference type="SAM" id="Phobius"/>
    </source>
</evidence>
<keyword evidence="9 17" id="KW-0472">Membrane</keyword>
<evidence type="ECO:0000256" key="2">
    <source>
        <dbReference type="ARBA" id="ARBA00004651"/>
    </source>
</evidence>
<accession>A0A2T7PTL0</accession>
<feature type="transmembrane region" description="Helical" evidence="17">
    <location>
        <begin position="79"/>
        <end position="104"/>
    </location>
</feature>
<comment type="caution">
    <text evidence="19">The sequence shown here is derived from an EMBL/GenBank/DDBJ whole genome shotgun (WGS) entry which is preliminary data.</text>
</comment>
<keyword evidence="5 15" id="KW-0812">Transmembrane</keyword>
<dbReference type="GO" id="GO:0060170">
    <property type="term" value="C:ciliary membrane"/>
    <property type="evidence" value="ECO:0007669"/>
    <property type="project" value="UniProtKB-SubCell"/>
</dbReference>
<evidence type="ECO:0000256" key="15">
    <source>
        <dbReference type="RuleBase" id="RU000688"/>
    </source>
</evidence>
<comment type="similarity">
    <text evidence="15">Belongs to the G-protein coupled receptor 1 family.</text>
</comment>
<evidence type="ECO:0000256" key="4">
    <source>
        <dbReference type="ARBA" id="ARBA00022475"/>
    </source>
</evidence>
<dbReference type="PRINTS" id="PR00237">
    <property type="entry name" value="GPCRRHODOPSN"/>
</dbReference>
<keyword evidence="7 15" id="KW-0297">G-protein coupled receptor</keyword>
<keyword evidence="3" id="KW-0217">Developmental protein</keyword>
<evidence type="ECO:0000256" key="16">
    <source>
        <dbReference type="SAM" id="MobiDB-lite"/>
    </source>
</evidence>
<evidence type="ECO:0000256" key="13">
    <source>
        <dbReference type="ARBA" id="ARBA00023224"/>
    </source>
</evidence>
<dbReference type="Proteomes" id="UP000245119">
    <property type="component" value="Linkage Group LG2"/>
</dbReference>
<feature type="region of interest" description="Disordered" evidence="16">
    <location>
        <begin position="148"/>
        <end position="171"/>
    </location>
</feature>
<evidence type="ECO:0000259" key="18">
    <source>
        <dbReference type="PROSITE" id="PS50262"/>
    </source>
</evidence>
<dbReference type="EMBL" id="PZQS01000002">
    <property type="protein sequence ID" value="PVD36749.1"/>
    <property type="molecule type" value="Genomic_DNA"/>
</dbReference>
<evidence type="ECO:0000256" key="1">
    <source>
        <dbReference type="ARBA" id="ARBA00004309"/>
    </source>
</evidence>
<keyword evidence="20" id="KW-1185">Reference proteome</keyword>
<dbReference type="GO" id="GO:0004930">
    <property type="term" value="F:G protein-coupled receptor activity"/>
    <property type="evidence" value="ECO:0007669"/>
    <property type="project" value="UniProtKB-KW"/>
</dbReference>
<sequence length="369" mass="41054">MLAFVASVASLNSITFNRYIRVCRPAQYDVLYSPAGQVLHIGGVWLFSTVLSLPPLFGWGEYEYVPTQYFCYCKWGSSLPYAIFMIVVCFGGTSTMMTSCYLSIYRTYTRSNRTISASGNRLLAASLTSFPESGRYLRNYVMGSRNSFSPGISRRSEGPRRQGSSISLTNDQDVAALPVNQTCPNLPSLSASRSPPREHYVRRSPRQWFEKNGSEFCVNLTVGSSDMKDQGLSMMSSSDRKGRSALFRPMTRSFCSASDVSAIRRAGTSTSLASQAGTGSVRGDRRRRDEMRVTVTMLLVIFVYVISWLPYCVTILLNILLPQAVATAGNGRTHMLKARSIGLRFDDEFRFVGSRQTALVPRRSGCRKV</sequence>
<feature type="compositionally biased region" description="Polar residues" evidence="16">
    <location>
        <begin position="162"/>
        <end position="171"/>
    </location>
</feature>
<dbReference type="Gene3D" id="1.20.1070.10">
    <property type="entry name" value="Rhodopsin 7-helix transmembrane proteins"/>
    <property type="match status" value="2"/>
</dbReference>
<gene>
    <name evidence="19" type="ORF">C0Q70_03739</name>
</gene>
<comment type="subcellular location">
    <subcellularLocation>
        <location evidence="2">Cell membrane</location>
        <topology evidence="2">Multi-pass membrane protein</topology>
    </subcellularLocation>
    <subcellularLocation>
        <location evidence="1">Cell projection</location>
        <location evidence="1">Cilium membrane</location>
    </subcellularLocation>
</comment>
<protein>
    <recommendedName>
        <fullName evidence="18">G-protein coupled receptors family 1 profile domain-containing protein</fullName>
    </recommendedName>
</protein>
<evidence type="ECO:0000256" key="6">
    <source>
        <dbReference type="ARBA" id="ARBA00022989"/>
    </source>
</evidence>
<dbReference type="PROSITE" id="PS50262">
    <property type="entry name" value="G_PROTEIN_RECEP_F1_2"/>
    <property type="match status" value="1"/>
</dbReference>
<evidence type="ECO:0000256" key="10">
    <source>
        <dbReference type="ARBA" id="ARBA00023157"/>
    </source>
</evidence>
<keyword evidence="14" id="KW-0966">Cell projection</keyword>
<evidence type="ECO:0000256" key="14">
    <source>
        <dbReference type="ARBA" id="ARBA00023273"/>
    </source>
</evidence>
<dbReference type="PROSITE" id="PS00237">
    <property type="entry name" value="G_PROTEIN_RECEP_F1_1"/>
    <property type="match status" value="1"/>
</dbReference>
<dbReference type="InterPro" id="IPR017452">
    <property type="entry name" value="GPCR_Rhodpsn_7TM"/>
</dbReference>
<dbReference type="PANTHER" id="PTHR22752">
    <property type="entry name" value="G PROTEIN-COUPLED RECEPTOR"/>
    <property type="match status" value="1"/>
</dbReference>
<evidence type="ECO:0000256" key="5">
    <source>
        <dbReference type="ARBA" id="ARBA00022692"/>
    </source>
</evidence>
<dbReference type="AlphaFoldDB" id="A0A2T7PTL0"/>
<keyword evidence="13 15" id="KW-0807">Transducer</keyword>
<dbReference type="OrthoDB" id="6376512at2759"/>
<dbReference type="SUPFAM" id="SSF81321">
    <property type="entry name" value="Family A G protein-coupled receptor-like"/>
    <property type="match status" value="1"/>
</dbReference>
<evidence type="ECO:0000256" key="9">
    <source>
        <dbReference type="ARBA" id="ARBA00023136"/>
    </source>
</evidence>
<keyword evidence="10" id="KW-1015">Disulfide bond</keyword>
<evidence type="ECO:0000256" key="3">
    <source>
        <dbReference type="ARBA" id="ARBA00022473"/>
    </source>
</evidence>
<name>A0A2T7PTL0_POMCA</name>
<keyword evidence="11 15" id="KW-0675">Receptor</keyword>
<dbReference type="Pfam" id="PF00001">
    <property type="entry name" value="7tm_1"/>
    <property type="match status" value="1"/>
</dbReference>
<organism evidence="19 20">
    <name type="scientific">Pomacea canaliculata</name>
    <name type="common">Golden apple snail</name>
    <dbReference type="NCBI Taxonomy" id="400727"/>
    <lineage>
        <taxon>Eukaryota</taxon>
        <taxon>Metazoa</taxon>
        <taxon>Spiralia</taxon>
        <taxon>Lophotrochozoa</taxon>
        <taxon>Mollusca</taxon>
        <taxon>Gastropoda</taxon>
        <taxon>Caenogastropoda</taxon>
        <taxon>Architaenioglossa</taxon>
        <taxon>Ampullarioidea</taxon>
        <taxon>Ampullariidae</taxon>
        <taxon>Pomacea</taxon>
    </lineage>
</organism>
<evidence type="ECO:0000313" key="20">
    <source>
        <dbReference type="Proteomes" id="UP000245119"/>
    </source>
</evidence>
<proteinExistence type="inferred from homology"/>
<dbReference type="STRING" id="400727.A0A2T7PTL0"/>
<evidence type="ECO:0000256" key="12">
    <source>
        <dbReference type="ARBA" id="ARBA00023180"/>
    </source>
</evidence>
<evidence type="ECO:0000256" key="7">
    <source>
        <dbReference type="ARBA" id="ARBA00023040"/>
    </source>
</evidence>
<keyword evidence="12" id="KW-0325">Glycoprotein</keyword>
<feature type="domain" description="G-protein coupled receptors family 1 profile" evidence="18">
    <location>
        <begin position="1"/>
        <end position="320"/>
    </location>
</feature>
<dbReference type="InterPro" id="IPR000276">
    <property type="entry name" value="GPCR_Rhodpsn"/>
</dbReference>
<dbReference type="PANTHER" id="PTHR22752:SF10">
    <property type="entry name" value="G-PROTEIN COUPLED RECEPTOR 161"/>
    <property type="match status" value="1"/>
</dbReference>
<feature type="transmembrane region" description="Helical" evidence="17">
    <location>
        <begin position="295"/>
        <end position="321"/>
    </location>
</feature>
<reference evidence="19 20" key="1">
    <citation type="submission" date="2018-04" db="EMBL/GenBank/DDBJ databases">
        <title>The genome of golden apple snail Pomacea canaliculata provides insight into stress tolerance and invasive adaptation.</title>
        <authorList>
            <person name="Liu C."/>
            <person name="Liu B."/>
            <person name="Ren Y."/>
            <person name="Zhang Y."/>
            <person name="Wang H."/>
            <person name="Li S."/>
            <person name="Jiang F."/>
            <person name="Yin L."/>
            <person name="Zhang G."/>
            <person name="Qian W."/>
            <person name="Fan W."/>
        </authorList>
    </citation>
    <scope>NUCLEOTIDE SEQUENCE [LARGE SCALE GENOMIC DNA]</scope>
    <source>
        <strain evidence="19">SZHN2017</strain>
        <tissue evidence="19">Muscle</tissue>
    </source>
</reference>
<keyword evidence="8" id="KW-0969">Cilium</keyword>
<evidence type="ECO:0000313" key="19">
    <source>
        <dbReference type="EMBL" id="PVD36749.1"/>
    </source>
</evidence>